<name>A0A7G8PBB8_9MYCO</name>
<protein>
    <recommendedName>
        <fullName evidence="3">Secretory lipase</fullName>
    </recommendedName>
</protein>
<sequence length="775" mass="80243">MKDRQIFATVVALASVATLTFAYWCTVPAVSANLWPQRLQLGSADPGSIVSTTSLTAVTPEIRALSAASVRIVYRSTHAPSGELVEVSGAFFVPTGTAPAGGWPVVAVAHQGEGTDEPCAPSRSSSLLGNAPLVATLLKSGYAVTVSDYAGLGEPGRANDYLDVTSAGRNVIDSVRALRAAFPDISNRWAAFGTRLGGAAVWAADQQAAGYAAEMNLVGAAARSPLGDLAPLLERARTGSLTIDQRKVLLWSMTSLSRQHPGLNLDDYRRGAVANDWDAMTKCFGADVGRGELAIAAMDTQDLAPSTPTAAAVLDNLVHARALPDLPLSAPLSVVNDSDDAVVDPQWNNEEITKACRRGDSISWRTDAAPAAQKTNGNALAASTTSQIGWLANRFAGMPLANGCGSVSVSSPGAGTLLSTEDIPGVAVELGLPAGARAARVTYQSTQGDTGSSTVVSGTVFAPAGDPPPGGWAAFAFGHGTTGIQQECGPSVLLQGSDSWLAAAVGPPIAKLLELGFAVSFPDYEGLGAPGVHRYIDFRTAGLNMIDSVRALRAAFPGVSTRWAAIGTSQGAGATWSADEQSDSYAPELQLIGAVALAPPADLTGIVDKVINGDITPNQLGVLQLILASLAREDVGLDVDEFRRGSAAQNWEVLSSCDVPEAEARSAALKELTAADLVPATPEAADKLRDLLARRKLPQRRMSAPIFIVYGTGDLLIDSGWISGAIARACALGGTIAFEAQDGRGHDNLGATPALSWLLDRFANRPVVNDCPGRA</sequence>
<evidence type="ECO:0000313" key="1">
    <source>
        <dbReference type="EMBL" id="QNJ91634.1"/>
    </source>
</evidence>
<dbReference type="InterPro" id="IPR029058">
    <property type="entry name" value="AB_hydrolase_fold"/>
</dbReference>
<dbReference type="EMBL" id="CP059894">
    <property type="protein sequence ID" value="QNJ91634.1"/>
    <property type="molecule type" value="Genomic_DNA"/>
</dbReference>
<proteinExistence type="predicted"/>
<dbReference type="KEGG" id="mflu:HZU40_26150"/>
<evidence type="ECO:0008006" key="3">
    <source>
        <dbReference type="Google" id="ProtNLM"/>
    </source>
</evidence>
<dbReference type="InterPro" id="IPR005152">
    <property type="entry name" value="Lipase_secreted"/>
</dbReference>
<accession>A0A7G8PBB8</accession>
<dbReference type="GO" id="GO:0004806">
    <property type="term" value="F:triacylglycerol lipase activity"/>
    <property type="evidence" value="ECO:0007669"/>
    <property type="project" value="InterPro"/>
</dbReference>
<dbReference type="GO" id="GO:0016042">
    <property type="term" value="P:lipid catabolic process"/>
    <property type="evidence" value="ECO:0007669"/>
    <property type="project" value="InterPro"/>
</dbReference>
<organism evidence="1 2">
    <name type="scientific">Mycolicibacterium fluoranthenivorans</name>
    <dbReference type="NCBI Taxonomy" id="258505"/>
    <lineage>
        <taxon>Bacteria</taxon>
        <taxon>Bacillati</taxon>
        <taxon>Actinomycetota</taxon>
        <taxon>Actinomycetes</taxon>
        <taxon>Mycobacteriales</taxon>
        <taxon>Mycobacteriaceae</taxon>
        <taxon>Mycolicibacterium</taxon>
    </lineage>
</organism>
<dbReference type="Proteomes" id="UP000515498">
    <property type="component" value="Chromosome"/>
</dbReference>
<reference evidence="1 2" key="1">
    <citation type="submission" date="2020-07" db="EMBL/GenBank/DDBJ databases">
        <title>Draft genome sequence of four isobutane-metabolizing strains capable of cometabolically degrading diverse ether contaminants.</title>
        <authorList>
            <person name="Chen W."/>
            <person name="Faulkner N."/>
            <person name="Smith C."/>
            <person name="Hyman M."/>
        </authorList>
    </citation>
    <scope>NUCLEOTIDE SEQUENCE [LARGE SCALE GENOMIC DNA]</scope>
    <source>
        <strain evidence="1 2">2A</strain>
    </source>
</reference>
<evidence type="ECO:0000313" key="2">
    <source>
        <dbReference type="Proteomes" id="UP000515498"/>
    </source>
</evidence>
<dbReference type="Gene3D" id="3.40.50.1820">
    <property type="entry name" value="alpha/beta hydrolase"/>
    <property type="match status" value="4"/>
</dbReference>
<dbReference type="AlphaFoldDB" id="A0A7G8PBB8"/>
<dbReference type="RefSeq" id="WP_187096311.1">
    <property type="nucleotide sequence ID" value="NZ_CP059894.1"/>
</dbReference>
<gene>
    <name evidence="1" type="ORF">HZU40_26150</name>
</gene>
<dbReference type="PANTHER" id="PTHR34853">
    <property type="match status" value="1"/>
</dbReference>
<dbReference type="PANTHER" id="PTHR34853:SF1">
    <property type="entry name" value="LIPASE 5"/>
    <property type="match status" value="1"/>
</dbReference>
<dbReference type="Pfam" id="PF03583">
    <property type="entry name" value="LIP"/>
    <property type="match status" value="2"/>
</dbReference>
<dbReference type="SUPFAM" id="SSF53474">
    <property type="entry name" value="alpha/beta-Hydrolases"/>
    <property type="match status" value="2"/>
</dbReference>